<evidence type="ECO:0000256" key="4">
    <source>
        <dbReference type="ARBA" id="ARBA00022840"/>
    </source>
</evidence>
<dbReference type="GO" id="GO:0005524">
    <property type="term" value="F:ATP binding"/>
    <property type="evidence" value="ECO:0007669"/>
    <property type="project" value="UniProtKB-KW"/>
</dbReference>
<feature type="domain" description="UvrD-like helicase C-terminal" evidence="6">
    <location>
        <begin position="1"/>
        <end position="188"/>
    </location>
</feature>
<dbReference type="Gene3D" id="1.10.486.10">
    <property type="entry name" value="PCRA, domain 4"/>
    <property type="match status" value="1"/>
</dbReference>
<evidence type="ECO:0000313" key="7">
    <source>
        <dbReference type="EMBL" id="PMP84142.1"/>
    </source>
</evidence>
<dbReference type="PANTHER" id="PTHR11070">
    <property type="entry name" value="UVRD / RECB / PCRA DNA HELICASE FAMILY MEMBER"/>
    <property type="match status" value="1"/>
</dbReference>
<evidence type="ECO:0000259" key="6">
    <source>
        <dbReference type="PROSITE" id="PS51217"/>
    </source>
</evidence>
<sequence length="481" mass="55564">TNIWAIENELVKYGIPYHIVGGKNFFDKKEVVAIENLIGVILDPYDQKAMTGLLISSFFDMNIDEILKLKIEYASLYDGLKEKYPEIHELIEKLIKLKNITDASKLIRMAIRETNYLGKIAIEKDGDKSIANVLKFIEILDTMDIPSWDINGINSILEKGSAEEEQEASALSEKENVVKIMTVHKAKGLEFPIVIIAQIDTKPQNGDKTEEDLEEEKRLLYVAMTRAKEYLVLSKEINFKGNKGNNVWISTLSAAGFQKENRWQIPEGMEELVEIRKAKIPQPKNKSDEKFAFENRYLHFPKVSSKPKMYNVTELFESEMTRSQSMDYGNIAHEILEKVGPYKLADILKIDFFTLYPKEMVEEVKETLSKLISHPLVEEMEHSTIASEISIETEIPEIGNVIGKIDKVTKEKIIDFKYSNYSTAKLKDYEFQIKFYMTAYKKLTNQQLMGKVFFLKDGKVLDVEYPNEDEFFEEIKKRVHK</sequence>
<dbReference type="GO" id="GO:0005829">
    <property type="term" value="C:cytosol"/>
    <property type="evidence" value="ECO:0007669"/>
    <property type="project" value="TreeGrafter"/>
</dbReference>
<dbReference type="Gene3D" id="3.40.50.300">
    <property type="entry name" value="P-loop containing nucleotide triphosphate hydrolases"/>
    <property type="match status" value="1"/>
</dbReference>
<protein>
    <recommendedName>
        <fullName evidence="5">DNA 3'-5' helicase II</fullName>
    </recommendedName>
</protein>
<dbReference type="InterPro" id="IPR014017">
    <property type="entry name" value="DNA_helicase_UvrD-like_C"/>
</dbReference>
<dbReference type="EMBL" id="PNIX01000034">
    <property type="protein sequence ID" value="PMP84142.1"/>
    <property type="molecule type" value="Genomic_DNA"/>
</dbReference>
<keyword evidence="4" id="KW-0067">ATP-binding</keyword>
<evidence type="ECO:0000256" key="3">
    <source>
        <dbReference type="ARBA" id="ARBA00022806"/>
    </source>
</evidence>
<dbReference type="PANTHER" id="PTHR11070:SF2">
    <property type="entry name" value="ATP-DEPENDENT DNA HELICASE SRS2"/>
    <property type="match status" value="1"/>
</dbReference>
<accession>A0A2J6X9L1</accession>
<dbReference type="InterPro" id="IPR000212">
    <property type="entry name" value="DNA_helicase_UvrD/REP"/>
</dbReference>
<name>A0A2J6X9L1_9BACT</name>
<evidence type="ECO:0000313" key="8">
    <source>
        <dbReference type="Proteomes" id="UP000236910"/>
    </source>
</evidence>
<dbReference type="Proteomes" id="UP000236910">
    <property type="component" value="Unassembled WGS sequence"/>
</dbReference>
<dbReference type="Pfam" id="PF13361">
    <property type="entry name" value="UvrD_C"/>
    <property type="match status" value="1"/>
</dbReference>
<reference evidence="7 8" key="1">
    <citation type="submission" date="2018-01" db="EMBL/GenBank/DDBJ databases">
        <title>Metagenomic assembled genomes from two thermal pools in the Uzon Caldera, Kamchatka, Russia.</title>
        <authorList>
            <person name="Wilkins L."/>
            <person name="Ettinger C."/>
        </authorList>
    </citation>
    <scope>NUCLEOTIDE SEQUENCE [LARGE SCALE GENOMIC DNA]</scope>
    <source>
        <strain evidence="7">ARK-10</strain>
    </source>
</reference>
<evidence type="ECO:0000256" key="2">
    <source>
        <dbReference type="ARBA" id="ARBA00022801"/>
    </source>
</evidence>
<evidence type="ECO:0000256" key="5">
    <source>
        <dbReference type="ARBA" id="ARBA00034923"/>
    </source>
</evidence>
<feature type="non-terminal residue" evidence="7">
    <location>
        <position position="1"/>
    </location>
</feature>
<proteinExistence type="predicted"/>
<evidence type="ECO:0000256" key="1">
    <source>
        <dbReference type="ARBA" id="ARBA00022741"/>
    </source>
</evidence>
<dbReference type="GO" id="GO:0016787">
    <property type="term" value="F:hydrolase activity"/>
    <property type="evidence" value="ECO:0007669"/>
    <property type="project" value="UniProtKB-KW"/>
</dbReference>
<organism evidence="7 8">
    <name type="scientific">Caldisericum exile</name>
    <dbReference type="NCBI Taxonomy" id="693075"/>
    <lineage>
        <taxon>Bacteria</taxon>
        <taxon>Pseudomonadati</taxon>
        <taxon>Caldisericota/Cryosericota group</taxon>
        <taxon>Caldisericota</taxon>
        <taxon>Caldisericia</taxon>
        <taxon>Caldisericales</taxon>
        <taxon>Caldisericaceae</taxon>
        <taxon>Caldisericum</taxon>
    </lineage>
</organism>
<comment type="caution">
    <text evidence="7">The sequence shown here is derived from an EMBL/GenBank/DDBJ whole genome shotgun (WGS) entry which is preliminary data.</text>
</comment>
<keyword evidence="1" id="KW-0547">Nucleotide-binding</keyword>
<dbReference type="GO" id="GO:0000725">
    <property type="term" value="P:recombinational repair"/>
    <property type="evidence" value="ECO:0007669"/>
    <property type="project" value="TreeGrafter"/>
</dbReference>
<dbReference type="GO" id="GO:0003677">
    <property type="term" value="F:DNA binding"/>
    <property type="evidence" value="ECO:0007669"/>
    <property type="project" value="InterPro"/>
</dbReference>
<dbReference type="PROSITE" id="PS51217">
    <property type="entry name" value="UVRD_HELICASE_CTER"/>
    <property type="match status" value="1"/>
</dbReference>
<dbReference type="InterPro" id="IPR027417">
    <property type="entry name" value="P-loop_NTPase"/>
</dbReference>
<dbReference type="AlphaFoldDB" id="A0A2J6X9L1"/>
<dbReference type="SUPFAM" id="SSF52540">
    <property type="entry name" value="P-loop containing nucleoside triphosphate hydrolases"/>
    <property type="match status" value="1"/>
</dbReference>
<dbReference type="GO" id="GO:0043138">
    <property type="term" value="F:3'-5' DNA helicase activity"/>
    <property type="evidence" value="ECO:0007669"/>
    <property type="project" value="TreeGrafter"/>
</dbReference>
<keyword evidence="2" id="KW-0378">Hydrolase</keyword>
<keyword evidence="3" id="KW-0347">Helicase</keyword>
<gene>
    <name evidence="7" type="ORF">C0175_00560</name>
</gene>